<gene>
    <name evidence="1" type="ORF">FISHEDRAFT_13625</name>
</gene>
<feature type="non-terminal residue" evidence="1">
    <location>
        <position position="1"/>
    </location>
</feature>
<evidence type="ECO:0000313" key="2">
    <source>
        <dbReference type="Proteomes" id="UP000054144"/>
    </source>
</evidence>
<keyword evidence="2" id="KW-1185">Reference proteome</keyword>
<dbReference type="EMBL" id="KN881721">
    <property type="protein sequence ID" value="KIY49809.1"/>
    <property type="molecule type" value="Genomic_DNA"/>
</dbReference>
<proteinExistence type="predicted"/>
<organism evidence="1 2">
    <name type="scientific">Fistulina hepatica ATCC 64428</name>
    <dbReference type="NCBI Taxonomy" id="1128425"/>
    <lineage>
        <taxon>Eukaryota</taxon>
        <taxon>Fungi</taxon>
        <taxon>Dikarya</taxon>
        <taxon>Basidiomycota</taxon>
        <taxon>Agaricomycotina</taxon>
        <taxon>Agaricomycetes</taxon>
        <taxon>Agaricomycetidae</taxon>
        <taxon>Agaricales</taxon>
        <taxon>Fistulinaceae</taxon>
        <taxon>Fistulina</taxon>
    </lineage>
</organism>
<accession>A0A0D7AF98</accession>
<feature type="non-terminal residue" evidence="1">
    <location>
        <position position="124"/>
    </location>
</feature>
<evidence type="ECO:0000313" key="1">
    <source>
        <dbReference type="EMBL" id="KIY49809.1"/>
    </source>
</evidence>
<dbReference type="OrthoDB" id="3260379at2759"/>
<sequence length="124" mass="13889">LLARNAFVTEWGLQDEIAVLAARYSRDQAEDNTCGNGLPEDHEDEDDVLDERYISAVTASSRSFLARIFSLIAVHTPSRASSLQNRLKPISWVNIMELLSVARLEGITPSAIERIRSRLEDIYG</sequence>
<dbReference type="AlphaFoldDB" id="A0A0D7AF98"/>
<name>A0A0D7AF98_9AGAR</name>
<dbReference type="Proteomes" id="UP000054144">
    <property type="component" value="Unassembled WGS sequence"/>
</dbReference>
<reference evidence="1 2" key="1">
    <citation type="journal article" date="2015" name="Fungal Genet. Biol.">
        <title>Evolution of novel wood decay mechanisms in Agaricales revealed by the genome sequences of Fistulina hepatica and Cylindrobasidium torrendii.</title>
        <authorList>
            <person name="Floudas D."/>
            <person name="Held B.W."/>
            <person name="Riley R."/>
            <person name="Nagy L.G."/>
            <person name="Koehler G."/>
            <person name="Ransdell A.S."/>
            <person name="Younus H."/>
            <person name="Chow J."/>
            <person name="Chiniquy J."/>
            <person name="Lipzen A."/>
            <person name="Tritt A."/>
            <person name="Sun H."/>
            <person name="Haridas S."/>
            <person name="LaButti K."/>
            <person name="Ohm R.A."/>
            <person name="Kues U."/>
            <person name="Blanchette R.A."/>
            <person name="Grigoriev I.V."/>
            <person name="Minto R.E."/>
            <person name="Hibbett D.S."/>
        </authorList>
    </citation>
    <scope>NUCLEOTIDE SEQUENCE [LARGE SCALE GENOMIC DNA]</scope>
    <source>
        <strain evidence="1 2">ATCC 64428</strain>
    </source>
</reference>
<protein>
    <submittedName>
        <fullName evidence="1">Uncharacterized protein</fullName>
    </submittedName>
</protein>